<comment type="caution">
    <text evidence="3">The sequence shown here is derived from an EMBL/GenBank/DDBJ whole genome shotgun (WGS) entry which is preliminary data.</text>
</comment>
<name>A0A7W6GC23_9HYPH</name>
<protein>
    <recommendedName>
        <fullName evidence="5">Transmembrane protein</fullName>
    </recommendedName>
</protein>
<evidence type="ECO:0000313" key="4">
    <source>
        <dbReference type="Proteomes" id="UP000582090"/>
    </source>
</evidence>
<gene>
    <name evidence="3" type="ORF">GGQ67_003037</name>
</gene>
<proteinExistence type="predicted"/>
<dbReference type="EMBL" id="JACIDW010000009">
    <property type="protein sequence ID" value="MBB3965364.1"/>
    <property type="molecule type" value="Genomic_DNA"/>
</dbReference>
<reference evidence="3 4" key="1">
    <citation type="submission" date="2020-08" db="EMBL/GenBank/DDBJ databases">
        <title>Genomic Encyclopedia of Type Strains, Phase IV (KMG-IV): sequencing the most valuable type-strain genomes for metagenomic binning, comparative biology and taxonomic classification.</title>
        <authorList>
            <person name="Goeker M."/>
        </authorList>
    </citation>
    <scope>NUCLEOTIDE SEQUENCE [LARGE SCALE GENOMIC DNA]</scope>
    <source>
        <strain evidence="3 4">DSM 26575</strain>
    </source>
</reference>
<feature type="transmembrane region" description="Helical" evidence="1">
    <location>
        <begin position="34"/>
        <end position="55"/>
    </location>
</feature>
<dbReference type="Proteomes" id="UP000582090">
    <property type="component" value="Unassembled WGS sequence"/>
</dbReference>
<evidence type="ECO:0000313" key="3">
    <source>
        <dbReference type="EMBL" id="MBB3965364.1"/>
    </source>
</evidence>
<accession>A0A7W6GC23</accession>
<evidence type="ECO:0000256" key="2">
    <source>
        <dbReference type="SAM" id="SignalP"/>
    </source>
</evidence>
<keyword evidence="1" id="KW-0472">Membrane</keyword>
<sequence>MKRTLGAAMAAIFIVAGGLSPAMARDNNHRDNTGRAIAGGVAAGVVGGLIGGAIANSQPRYAEPAPRPRCWYEDREVGNSYDGGSHVETVRVCR</sequence>
<dbReference type="RefSeq" id="WP_183900924.1">
    <property type="nucleotide sequence ID" value="NZ_JACIDW010000009.1"/>
</dbReference>
<keyword evidence="1" id="KW-0812">Transmembrane</keyword>
<feature type="signal peptide" evidence="2">
    <location>
        <begin position="1"/>
        <end position="24"/>
    </location>
</feature>
<keyword evidence="4" id="KW-1185">Reference proteome</keyword>
<feature type="chain" id="PRO_5030719546" description="Transmembrane protein" evidence="2">
    <location>
        <begin position="25"/>
        <end position="94"/>
    </location>
</feature>
<evidence type="ECO:0000256" key="1">
    <source>
        <dbReference type="SAM" id="Phobius"/>
    </source>
</evidence>
<dbReference type="AlphaFoldDB" id="A0A7W6GC23"/>
<keyword evidence="1" id="KW-1133">Transmembrane helix</keyword>
<evidence type="ECO:0008006" key="5">
    <source>
        <dbReference type="Google" id="ProtNLM"/>
    </source>
</evidence>
<organism evidence="3 4">
    <name type="scientific">Rhizobium metallidurans</name>
    <dbReference type="NCBI Taxonomy" id="1265931"/>
    <lineage>
        <taxon>Bacteria</taxon>
        <taxon>Pseudomonadati</taxon>
        <taxon>Pseudomonadota</taxon>
        <taxon>Alphaproteobacteria</taxon>
        <taxon>Hyphomicrobiales</taxon>
        <taxon>Rhizobiaceae</taxon>
        <taxon>Rhizobium/Agrobacterium group</taxon>
        <taxon>Rhizobium</taxon>
    </lineage>
</organism>
<keyword evidence="2" id="KW-0732">Signal</keyword>